<evidence type="ECO:0000313" key="3">
    <source>
        <dbReference type="EMBL" id="EXG80061.1"/>
    </source>
</evidence>
<dbReference type="Gene3D" id="3.20.20.140">
    <property type="entry name" value="Metal-dependent hydrolases"/>
    <property type="match status" value="1"/>
</dbReference>
<dbReference type="SUPFAM" id="SSF51556">
    <property type="entry name" value="Metallo-dependent hydrolases"/>
    <property type="match status" value="1"/>
</dbReference>
<dbReference type="RefSeq" id="WP_035848846.1">
    <property type="nucleotide sequence ID" value="NZ_KK073874.1"/>
</dbReference>
<dbReference type="AlphaFoldDB" id="A0A011ADC7"/>
<dbReference type="GO" id="GO:0016810">
    <property type="term" value="F:hydrolase activity, acting on carbon-nitrogen (but not peptide) bonds"/>
    <property type="evidence" value="ECO:0007669"/>
    <property type="project" value="InterPro"/>
</dbReference>
<dbReference type="PANTHER" id="PTHR43794">
    <property type="entry name" value="AMINOHYDROLASE SSNA-RELATED"/>
    <property type="match status" value="1"/>
</dbReference>
<dbReference type="HOGENOM" id="CLU_012358_2_1_11"/>
<evidence type="ECO:0000313" key="4">
    <source>
        <dbReference type="Proteomes" id="UP000021053"/>
    </source>
</evidence>
<dbReference type="Pfam" id="PF01979">
    <property type="entry name" value="Amidohydro_1"/>
    <property type="match status" value="1"/>
</dbReference>
<evidence type="ECO:0000256" key="1">
    <source>
        <dbReference type="ARBA" id="ARBA00022801"/>
    </source>
</evidence>
<dbReference type="SUPFAM" id="SSF51338">
    <property type="entry name" value="Composite domain of metallo-dependent hydrolases"/>
    <property type="match status" value="1"/>
</dbReference>
<comment type="caution">
    <text evidence="3">The sequence shown here is derived from an EMBL/GenBank/DDBJ whole genome shotgun (WGS) entry which is preliminary data.</text>
</comment>
<dbReference type="PATRIC" id="fig|927661.3.peg.1102"/>
<dbReference type="Proteomes" id="UP000021053">
    <property type="component" value="Unassembled WGS sequence"/>
</dbReference>
<proteinExistence type="predicted"/>
<gene>
    <name evidence="3" type="ORF">CryarDRAFT_1124</name>
</gene>
<name>A0A011ADC7_9ACTN</name>
<dbReference type="InterPro" id="IPR006680">
    <property type="entry name" value="Amidohydro-rel"/>
</dbReference>
<dbReference type="InterPro" id="IPR032466">
    <property type="entry name" value="Metal_Hydrolase"/>
</dbReference>
<dbReference type="InterPro" id="IPR050287">
    <property type="entry name" value="MTA/SAH_deaminase"/>
</dbReference>
<feature type="domain" description="Amidohydrolase-related" evidence="2">
    <location>
        <begin position="57"/>
        <end position="414"/>
    </location>
</feature>
<organism evidence="3 4">
    <name type="scientific">Cryptosporangium arvum DSM 44712</name>
    <dbReference type="NCBI Taxonomy" id="927661"/>
    <lineage>
        <taxon>Bacteria</taxon>
        <taxon>Bacillati</taxon>
        <taxon>Actinomycetota</taxon>
        <taxon>Actinomycetes</taxon>
        <taxon>Cryptosporangiales</taxon>
        <taxon>Cryptosporangiaceae</taxon>
        <taxon>Cryptosporangium</taxon>
    </lineage>
</organism>
<dbReference type="PANTHER" id="PTHR43794:SF11">
    <property type="entry name" value="AMIDOHYDROLASE-RELATED DOMAIN-CONTAINING PROTEIN"/>
    <property type="match status" value="1"/>
</dbReference>
<dbReference type="EMBL" id="JFBT01000001">
    <property type="protein sequence ID" value="EXG80061.1"/>
    <property type="molecule type" value="Genomic_DNA"/>
</dbReference>
<sequence length="454" mass="48651">MDADTLIRNTTIITMDAERRIVTDGAIAWSGDRIVALGKSADVDVTAKTTIDGRRFLVTPGFVNGHVHLTEALLKGFMPEALPFDESLFTWVMPLYEAHTPAEQQAAARLAALSMMRTGTTTFLDASTTVALDEVFEAVEPTGLRGRFGRWQQDRAFGPDGQLEATDAALRALETDLARYPGGDGQRLAAWPMLVGHNTNTDELWRGAKALADAQGAGISAHLSPAPNDAEWFVANTGRRPVEHLAHLGVLGPNLNLVHMVHVDAAELELLAESGTNVTHCPAAALKGGYGSAAVGRFPEMAAAGVNLALGTDGSDIADMMKPMNLMAGLFKDARRDTSMFPATAALEMATVNGARAMGLADSIGSLAVGKKADVVLHDLDRPEWRPVNNYVRQLVWSADGRGVHSVWIDGRRVVDDYVCTTLDEEKVLADAQAAADAIMGRSGLPYVYDWPVI</sequence>
<keyword evidence="4" id="KW-1185">Reference proteome</keyword>
<dbReference type="Gene3D" id="2.30.40.10">
    <property type="entry name" value="Urease, subunit C, domain 1"/>
    <property type="match status" value="1"/>
</dbReference>
<protein>
    <submittedName>
        <fullName evidence="3">Cytosine deaminase-like metal-dependent hydrolase</fullName>
    </submittedName>
</protein>
<dbReference type="InterPro" id="IPR011059">
    <property type="entry name" value="Metal-dep_hydrolase_composite"/>
</dbReference>
<evidence type="ECO:0000259" key="2">
    <source>
        <dbReference type="Pfam" id="PF01979"/>
    </source>
</evidence>
<keyword evidence="1 3" id="KW-0378">Hydrolase</keyword>
<accession>A0A011ADC7</accession>
<reference evidence="3 4" key="1">
    <citation type="submission" date="2013-07" db="EMBL/GenBank/DDBJ databases">
        <authorList>
            <consortium name="DOE Joint Genome Institute"/>
            <person name="Eisen J."/>
            <person name="Huntemann M."/>
            <person name="Han J."/>
            <person name="Chen A."/>
            <person name="Kyrpides N."/>
            <person name="Mavromatis K."/>
            <person name="Markowitz V."/>
            <person name="Palaniappan K."/>
            <person name="Ivanova N."/>
            <person name="Schaumberg A."/>
            <person name="Pati A."/>
            <person name="Liolios K."/>
            <person name="Nordberg H.P."/>
            <person name="Cantor M.N."/>
            <person name="Hua S.X."/>
            <person name="Woyke T."/>
        </authorList>
    </citation>
    <scope>NUCLEOTIDE SEQUENCE [LARGE SCALE GENOMIC DNA]</scope>
    <source>
        <strain evidence="3 4">DSM 44712</strain>
    </source>
</reference>